<accession>A0A240CAN6</accession>
<evidence type="ECO:0000256" key="1">
    <source>
        <dbReference type="SAM" id="SignalP"/>
    </source>
</evidence>
<dbReference type="OrthoDB" id="5781652at2"/>
<gene>
    <name evidence="2" type="ORF">SAMEA4384070_03745</name>
</gene>
<proteinExistence type="predicted"/>
<dbReference type="InterPro" id="IPR016537">
    <property type="entry name" value="UCP008159_ABC"/>
</dbReference>
<dbReference type="Pfam" id="PF06226">
    <property type="entry name" value="DUF1007"/>
    <property type="match status" value="1"/>
</dbReference>
<dbReference type="KEGG" id="sfj:SAMEA4384070_3745"/>
<dbReference type="InterPro" id="IPR010412">
    <property type="entry name" value="DUF1007"/>
</dbReference>
<dbReference type="EMBL" id="LT906479">
    <property type="protein sequence ID" value="SNW04138.1"/>
    <property type="molecule type" value="Genomic_DNA"/>
</dbReference>
<name>A0A240CAN6_SERFI</name>
<sequence>MLLYNNNEYHSMMKLRRILAGACALFSAGAGAHPHSFIDMNTTFVAKDQRLVGMKMVWVMDEITSADLLYDAGNAKSDSVVWKKLAAEVMANVLGQHYFTDVYRDGKPVKYLNLPSEYRLSRQGNQAVLEFVLPLAEPQPLAGKPFEIATYDPTYFVDMTYKDQAALHLPPEMAQQCQLSLKTPKPDASLQAYALSLDKNDSPGEDMALGQQFAQRVTLQCQ</sequence>
<dbReference type="AlphaFoldDB" id="A0A240CAN6"/>
<organism evidence="2 3">
    <name type="scientific">Serratia ficaria</name>
    <dbReference type="NCBI Taxonomy" id="61651"/>
    <lineage>
        <taxon>Bacteria</taxon>
        <taxon>Pseudomonadati</taxon>
        <taxon>Pseudomonadota</taxon>
        <taxon>Gammaproteobacteria</taxon>
        <taxon>Enterobacterales</taxon>
        <taxon>Yersiniaceae</taxon>
        <taxon>Serratia</taxon>
    </lineage>
</organism>
<dbReference type="PIRSF" id="PIRSF008159">
    <property type="entry name" value="UCP008159_ABC"/>
    <property type="match status" value="1"/>
</dbReference>
<feature type="chain" id="PRO_5011317736" evidence="1">
    <location>
        <begin position="33"/>
        <end position="222"/>
    </location>
</feature>
<keyword evidence="3" id="KW-1185">Reference proteome</keyword>
<reference evidence="2 3" key="1">
    <citation type="submission" date="2017-06" db="EMBL/GenBank/DDBJ databases">
        <authorList>
            <consortium name="Pathogen Informatics"/>
        </authorList>
    </citation>
    <scope>NUCLEOTIDE SEQUENCE [LARGE SCALE GENOMIC DNA]</scope>
    <source>
        <strain evidence="2 3">NCTC12148</strain>
    </source>
</reference>
<evidence type="ECO:0000313" key="2">
    <source>
        <dbReference type="EMBL" id="SNW04138.1"/>
    </source>
</evidence>
<dbReference type="Proteomes" id="UP000215134">
    <property type="component" value="Chromosome 1"/>
</dbReference>
<keyword evidence="1" id="KW-0732">Signal</keyword>
<feature type="signal peptide" evidence="1">
    <location>
        <begin position="1"/>
        <end position="32"/>
    </location>
</feature>
<evidence type="ECO:0000313" key="3">
    <source>
        <dbReference type="Proteomes" id="UP000215134"/>
    </source>
</evidence>
<protein>
    <submittedName>
        <fullName evidence="2">ABC-type uncharacterized transport system, periplasmic component</fullName>
    </submittedName>
</protein>
<dbReference type="STRING" id="1411141.GCA_001590885_01884"/>